<protein>
    <submittedName>
        <fullName evidence="1">Uncharacterized protein</fullName>
    </submittedName>
</protein>
<dbReference type="HOGENOM" id="CLU_3132406_0_0_10"/>
<comment type="caution">
    <text evidence="1">The sequence shown here is derived from an EMBL/GenBank/DDBJ whole genome shotgun (WGS) entry which is preliminary data.</text>
</comment>
<keyword evidence="2" id="KW-1185">Reference proteome</keyword>
<dbReference type="GeneID" id="69504143"/>
<dbReference type="AlphaFoldDB" id="I8XXY2"/>
<gene>
    <name evidence="1" type="ORF">HMPREF1068_00123</name>
</gene>
<evidence type="ECO:0000313" key="1">
    <source>
        <dbReference type="EMBL" id="EIY54902.1"/>
    </source>
</evidence>
<dbReference type="STRING" id="997884.HMPREF1068_00123"/>
<name>I8XXY2_9BACE</name>
<dbReference type="PATRIC" id="fig|997884.3.peg.137"/>
<sequence>MKNVLLGSDNKEVGYQCNDSYVHLELPSLNINKLLCLNTWVLRLNNALK</sequence>
<accession>I8XXY2</accession>
<dbReference type="RefSeq" id="WP_007482850.1">
    <property type="nucleotide sequence ID" value="NZ_JH724314.1"/>
</dbReference>
<dbReference type="EMBL" id="AGXS01000001">
    <property type="protein sequence ID" value="EIY54902.1"/>
    <property type="molecule type" value="Genomic_DNA"/>
</dbReference>
<evidence type="ECO:0000313" key="2">
    <source>
        <dbReference type="Proteomes" id="UP000003089"/>
    </source>
</evidence>
<proteinExistence type="predicted"/>
<organism evidence="1 2">
    <name type="scientific">Bacteroides nordii CL02T12C05</name>
    <dbReference type="NCBI Taxonomy" id="997884"/>
    <lineage>
        <taxon>Bacteria</taxon>
        <taxon>Pseudomonadati</taxon>
        <taxon>Bacteroidota</taxon>
        <taxon>Bacteroidia</taxon>
        <taxon>Bacteroidales</taxon>
        <taxon>Bacteroidaceae</taxon>
        <taxon>Bacteroides</taxon>
    </lineage>
</organism>
<dbReference type="Proteomes" id="UP000003089">
    <property type="component" value="Unassembled WGS sequence"/>
</dbReference>
<reference evidence="1 2" key="1">
    <citation type="submission" date="2012-02" db="EMBL/GenBank/DDBJ databases">
        <title>The Genome Sequence of Bacteroides nordii CL02T12C05.</title>
        <authorList>
            <consortium name="The Broad Institute Genome Sequencing Platform"/>
            <person name="Earl A."/>
            <person name="Ward D."/>
            <person name="Feldgarden M."/>
            <person name="Gevers D."/>
            <person name="Zitomersky N.L."/>
            <person name="Coyne M.J."/>
            <person name="Comstock L.E."/>
            <person name="Young S.K."/>
            <person name="Zeng Q."/>
            <person name="Gargeya S."/>
            <person name="Fitzgerald M."/>
            <person name="Haas B."/>
            <person name="Abouelleil A."/>
            <person name="Alvarado L."/>
            <person name="Arachchi H.M."/>
            <person name="Berlin A."/>
            <person name="Chapman S.B."/>
            <person name="Gearin G."/>
            <person name="Goldberg J."/>
            <person name="Griggs A."/>
            <person name="Gujja S."/>
            <person name="Hansen M."/>
            <person name="Heiman D."/>
            <person name="Howarth C."/>
            <person name="Larimer J."/>
            <person name="Lui A."/>
            <person name="MacDonald P.J.P."/>
            <person name="McCowen C."/>
            <person name="Montmayeur A."/>
            <person name="Murphy C."/>
            <person name="Neiman D."/>
            <person name="Pearson M."/>
            <person name="Priest M."/>
            <person name="Roberts A."/>
            <person name="Saif S."/>
            <person name="Shea T."/>
            <person name="Sisk P."/>
            <person name="Stolte C."/>
            <person name="Sykes S."/>
            <person name="Wortman J."/>
            <person name="Nusbaum C."/>
            <person name="Birren B."/>
        </authorList>
    </citation>
    <scope>NUCLEOTIDE SEQUENCE [LARGE SCALE GENOMIC DNA]</scope>
    <source>
        <strain evidence="1 2">CL02T12C05</strain>
    </source>
</reference>